<dbReference type="InterPro" id="IPR036390">
    <property type="entry name" value="WH_DNA-bd_sf"/>
</dbReference>
<keyword evidence="6" id="KW-0614">Plasmid</keyword>
<feature type="region of interest" description="Disordered" evidence="5">
    <location>
        <begin position="206"/>
        <end position="238"/>
    </location>
</feature>
<dbReference type="RefSeq" id="WP_111070724.1">
    <property type="nucleotide sequence ID" value="NZ_CP029835.1"/>
</dbReference>
<keyword evidence="7" id="KW-1185">Reference proteome</keyword>
<evidence type="ECO:0000256" key="1">
    <source>
        <dbReference type="ARBA" id="ARBA00022490"/>
    </source>
</evidence>
<evidence type="ECO:0000313" key="7">
    <source>
        <dbReference type="Proteomes" id="UP000249605"/>
    </source>
</evidence>
<dbReference type="PANTHER" id="PTHR34298:SF2">
    <property type="entry name" value="SEGREGATION AND CONDENSATION PROTEIN B"/>
    <property type="match status" value="1"/>
</dbReference>
<evidence type="ECO:0000256" key="5">
    <source>
        <dbReference type="SAM" id="MobiDB-lite"/>
    </source>
</evidence>
<protein>
    <submittedName>
        <fullName evidence="6">Segregation and condensation protein B</fullName>
    </submittedName>
</protein>
<proteinExistence type="predicted"/>
<dbReference type="OrthoDB" id="9806226at2"/>
<dbReference type="KEGG" id="azm:DM194_26995"/>
<keyword evidence="2" id="KW-0132">Cell division</keyword>
<gene>
    <name evidence="6" type="ORF">DM194_26995</name>
</gene>
<dbReference type="GO" id="GO:0051304">
    <property type="term" value="P:chromosome separation"/>
    <property type="evidence" value="ECO:0007669"/>
    <property type="project" value="InterPro"/>
</dbReference>
<dbReference type="SUPFAM" id="SSF46785">
    <property type="entry name" value="Winged helix' DNA-binding domain"/>
    <property type="match status" value="2"/>
</dbReference>
<geneLocation type="plasmid" evidence="6 7">
    <name>unnamed5</name>
</geneLocation>
<name>A0A2U9SFW5_9PROT</name>
<sequence>MAPPPATSADDLPFDRELADLPPELRWREWMSRVEAVIFASPTPVPRAVLARVVGDACPLDAVIADIRDELRLRPYDVVAVAGGWHHRTRPHLAPVLRAVRPAGAGMPVLGPADQLLLATIAYHQPLTRRDLERLLGRTVDADAIGRLRAAGLVGPGPRSPRPGAPLTFVTTDAFLDRFGLESLADLPDLDDLRAMGLADTGVLDGTPAGAPASPEAVGRAPLPSARRRAQPSAPALDLTGPLAEVAATSARVTARLNALSPEDDEAVPTGRAR</sequence>
<keyword evidence="3" id="KW-0159">Chromosome partition</keyword>
<evidence type="ECO:0000256" key="4">
    <source>
        <dbReference type="ARBA" id="ARBA00023306"/>
    </source>
</evidence>
<dbReference type="InterPro" id="IPR036388">
    <property type="entry name" value="WH-like_DNA-bd_sf"/>
</dbReference>
<evidence type="ECO:0000256" key="3">
    <source>
        <dbReference type="ARBA" id="ARBA00022829"/>
    </source>
</evidence>
<dbReference type="Gene3D" id="1.10.10.10">
    <property type="entry name" value="Winged helix-like DNA-binding domain superfamily/Winged helix DNA-binding domain"/>
    <property type="match status" value="2"/>
</dbReference>
<dbReference type="Proteomes" id="UP000249605">
    <property type="component" value="Plasmid unnamed5"/>
</dbReference>
<organism evidence="6 7">
    <name type="scientific">Azospirillum ramasamyi</name>
    <dbReference type="NCBI Taxonomy" id="682998"/>
    <lineage>
        <taxon>Bacteria</taxon>
        <taxon>Pseudomonadati</taxon>
        <taxon>Pseudomonadota</taxon>
        <taxon>Alphaproteobacteria</taxon>
        <taxon>Rhodospirillales</taxon>
        <taxon>Azospirillaceae</taxon>
        <taxon>Azospirillum</taxon>
    </lineage>
</organism>
<keyword evidence="1" id="KW-0963">Cytoplasm</keyword>
<evidence type="ECO:0000313" key="6">
    <source>
        <dbReference type="EMBL" id="AWU97931.1"/>
    </source>
</evidence>
<keyword evidence="4" id="KW-0131">Cell cycle</keyword>
<evidence type="ECO:0000256" key="2">
    <source>
        <dbReference type="ARBA" id="ARBA00022618"/>
    </source>
</evidence>
<dbReference type="PANTHER" id="PTHR34298">
    <property type="entry name" value="SEGREGATION AND CONDENSATION PROTEIN B"/>
    <property type="match status" value="1"/>
</dbReference>
<dbReference type="GO" id="GO:0051301">
    <property type="term" value="P:cell division"/>
    <property type="evidence" value="ECO:0007669"/>
    <property type="project" value="UniProtKB-KW"/>
</dbReference>
<dbReference type="AlphaFoldDB" id="A0A2U9SFW5"/>
<dbReference type="EMBL" id="CP029835">
    <property type="protein sequence ID" value="AWU97931.1"/>
    <property type="molecule type" value="Genomic_DNA"/>
</dbReference>
<feature type="compositionally biased region" description="Low complexity" evidence="5">
    <location>
        <begin position="220"/>
        <end position="237"/>
    </location>
</feature>
<accession>A0A2U9SFW5</accession>
<dbReference type="Pfam" id="PF04079">
    <property type="entry name" value="SMC_ScpB"/>
    <property type="match status" value="1"/>
</dbReference>
<reference evidence="6 7" key="1">
    <citation type="submission" date="2018-06" db="EMBL/GenBank/DDBJ databases">
        <title>Complete genome sequencing of Azospirillum sp. M2T2B2.</title>
        <authorList>
            <person name="Heo J."/>
            <person name="Kim S.-J."/>
            <person name="Kwon S.-W."/>
            <person name="Anandham R."/>
        </authorList>
    </citation>
    <scope>NUCLEOTIDE SEQUENCE [LARGE SCALE GENOMIC DNA]</scope>
    <source>
        <strain evidence="6 7">M2T2B2</strain>
        <plasmid evidence="6 7">unnamed5</plasmid>
    </source>
</reference>
<dbReference type="InterPro" id="IPR005234">
    <property type="entry name" value="ScpB_csome_segregation"/>
</dbReference>